<feature type="region of interest" description="Disordered" evidence="2">
    <location>
        <begin position="144"/>
        <end position="166"/>
    </location>
</feature>
<dbReference type="FunCoup" id="A0A3N4MIF0">
    <property type="interactions" value="634"/>
</dbReference>
<dbReference type="GO" id="GO:0012505">
    <property type="term" value="C:endomembrane system"/>
    <property type="evidence" value="ECO:0007669"/>
    <property type="project" value="TreeGrafter"/>
</dbReference>
<sequence length="316" mass="35602">MSFDRLSTLESQPTTSRSTGYSDDPAFDRLTSSLSTNLFRLNNNVSRLSREIALMGTPKDSETIRERVRTLMEQTREGFKQVGEGVKKVQAWENVSPSQRFSQTKLSRQFQANLESFQGIQRLSAEKSRQYVLAARAAIEHGDTADDAVYHSTSPNTSRSQQQQEQVPLVQQQMALAEQSDVDFQEMLINEREADIRQIEQGISELNEIFRDLGTMVNEQGHMIESIEGNVQNTLTSTRDASRELVQANKYQKSARNRACMLLIILAVVLAVVLLAVSFPNLVLMAIDLIHCVDFCLTDMVDFYIPCLSSDISSSY</sequence>
<dbReference type="Pfam" id="PF05739">
    <property type="entry name" value="SNARE"/>
    <property type="match status" value="1"/>
</dbReference>
<dbReference type="InParanoid" id="A0A3N4MIF0"/>
<dbReference type="FunFam" id="1.20.5.110:FF:000059">
    <property type="entry name" value="Related to syntaxin 12"/>
    <property type="match status" value="1"/>
</dbReference>
<dbReference type="PANTHER" id="PTHR19957">
    <property type="entry name" value="SYNTAXIN"/>
    <property type="match status" value="1"/>
</dbReference>
<keyword evidence="6" id="KW-1185">Reference proteome</keyword>
<dbReference type="AlphaFoldDB" id="A0A3N4MIF0"/>
<dbReference type="PANTHER" id="PTHR19957:SF38">
    <property type="entry name" value="LD27581P"/>
    <property type="match status" value="1"/>
</dbReference>
<evidence type="ECO:0000256" key="1">
    <source>
        <dbReference type="ARBA" id="ARBA00009063"/>
    </source>
</evidence>
<dbReference type="GO" id="GO:0005484">
    <property type="term" value="F:SNAP receptor activity"/>
    <property type="evidence" value="ECO:0007669"/>
    <property type="project" value="InterPro"/>
</dbReference>
<dbReference type="SUPFAM" id="SSF47661">
    <property type="entry name" value="t-snare proteins"/>
    <property type="match status" value="1"/>
</dbReference>
<dbReference type="EMBL" id="ML121529">
    <property type="protein sequence ID" value="RPB28335.1"/>
    <property type="molecule type" value="Genomic_DNA"/>
</dbReference>
<reference evidence="5 6" key="1">
    <citation type="journal article" date="2018" name="Nat. Ecol. Evol.">
        <title>Pezizomycetes genomes reveal the molecular basis of ectomycorrhizal truffle lifestyle.</title>
        <authorList>
            <person name="Murat C."/>
            <person name="Payen T."/>
            <person name="Noel B."/>
            <person name="Kuo A."/>
            <person name="Morin E."/>
            <person name="Chen J."/>
            <person name="Kohler A."/>
            <person name="Krizsan K."/>
            <person name="Balestrini R."/>
            <person name="Da Silva C."/>
            <person name="Montanini B."/>
            <person name="Hainaut M."/>
            <person name="Levati E."/>
            <person name="Barry K.W."/>
            <person name="Belfiori B."/>
            <person name="Cichocki N."/>
            <person name="Clum A."/>
            <person name="Dockter R.B."/>
            <person name="Fauchery L."/>
            <person name="Guy J."/>
            <person name="Iotti M."/>
            <person name="Le Tacon F."/>
            <person name="Lindquist E.A."/>
            <person name="Lipzen A."/>
            <person name="Malagnac F."/>
            <person name="Mello A."/>
            <person name="Molinier V."/>
            <person name="Miyauchi S."/>
            <person name="Poulain J."/>
            <person name="Riccioni C."/>
            <person name="Rubini A."/>
            <person name="Sitrit Y."/>
            <person name="Splivallo R."/>
            <person name="Traeger S."/>
            <person name="Wang M."/>
            <person name="Zifcakova L."/>
            <person name="Wipf D."/>
            <person name="Zambonelli A."/>
            <person name="Paolocci F."/>
            <person name="Nowrousian M."/>
            <person name="Ottonello S."/>
            <person name="Baldrian P."/>
            <person name="Spatafora J.W."/>
            <person name="Henrissat B."/>
            <person name="Nagy L.G."/>
            <person name="Aury J.M."/>
            <person name="Wincker P."/>
            <person name="Grigoriev I.V."/>
            <person name="Bonfante P."/>
            <person name="Martin F.M."/>
        </authorList>
    </citation>
    <scope>NUCLEOTIDE SEQUENCE [LARGE SCALE GENOMIC DNA]</scope>
    <source>
        <strain evidence="5 6">ATCC MYA-4762</strain>
    </source>
</reference>
<organism evidence="5 6">
    <name type="scientific">Terfezia boudieri ATCC MYA-4762</name>
    <dbReference type="NCBI Taxonomy" id="1051890"/>
    <lineage>
        <taxon>Eukaryota</taxon>
        <taxon>Fungi</taxon>
        <taxon>Dikarya</taxon>
        <taxon>Ascomycota</taxon>
        <taxon>Pezizomycotina</taxon>
        <taxon>Pezizomycetes</taxon>
        <taxon>Pezizales</taxon>
        <taxon>Pezizaceae</taxon>
        <taxon>Terfezia</taxon>
    </lineage>
</organism>
<proteinExistence type="inferred from homology"/>
<evidence type="ECO:0000313" key="6">
    <source>
        <dbReference type="Proteomes" id="UP000267821"/>
    </source>
</evidence>
<dbReference type="GO" id="GO:0031201">
    <property type="term" value="C:SNARE complex"/>
    <property type="evidence" value="ECO:0007669"/>
    <property type="project" value="TreeGrafter"/>
</dbReference>
<dbReference type="GO" id="GO:0006886">
    <property type="term" value="P:intracellular protein transport"/>
    <property type="evidence" value="ECO:0007669"/>
    <property type="project" value="InterPro"/>
</dbReference>
<dbReference type="InterPro" id="IPR010989">
    <property type="entry name" value="SNARE"/>
</dbReference>
<dbReference type="GO" id="GO:0006906">
    <property type="term" value="P:vesicle fusion"/>
    <property type="evidence" value="ECO:0007669"/>
    <property type="project" value="TreeGrafter"/>
</dbReference>
<gene>
    <name evidence="5" type="ORF">L211DRAFT_777801</name>
</gene>
<dbReference type="GO" id="GO:0000149">
    <property type="term" value="F:SNARE binding"/>
    <property type="evidence" value="ECO:0007669"/>
    <property type="project" value="TreeGrafter"/>
</dbReference>
<feature type="domain" description="T-SNARE coiled-coil homology" evidence="4">
    <location>
        <begin position="186"/>
        <end position="248"/>
    </location>
</feature>
<keyword evidence="3" id="KW-0472">Membrane</keyword>
<dbReference type="Pfam" id="PF14523">
    <property type="entry name" value="Syntaxin_2"/>
    <property type="match status" value="1"/>
</dbReference>
<dbReference type="Gene3D" id="1.20.5.110">
    <property type="match status" value="1"/>
</dbReference>
<feature type="compositionally biased region" description="Polar residues" evidence="2">
    <location>
        <begin position="8"/>
        <end position="21"/>
    </location>
</feature>
<dbReference type="InterPro" id="IPR006012">
    <property type="entry name" value="Syntaxin/epimorphin_CS"/>
</dbReference>
<evidence type="ECO:0000313" key="5">
    <source>
        <dbReference type="EMBL" id="RPB28335.1"/>
    </source>
</evidence>
<dbReference type="InterPro" id="IPR045242">
    <property type="entry name" value="Syntaxin"/>
</dbReference>
<dbReference type="OrthoDB" id="364348at2759"/>
<comment type="similarity">
    <text evidence="1">Belongs to the syntaxin family.</text>
</comment>
<dbReference type="Gene3D" id="1.20.58.70">
    <property type="match status" value="1"/>
</dbReference>
<keyword evidence="3" id="KW-1133">Transmembrane helix</keyword>
<evidence type="ECO:0000256" key="3">
    <source>
        <dbReference type="SAM" id="Phobius"/>
    </source>
</evidence>
<evidence type="ECO:0000256" key="2">
    <source>
        <dbReference type="SAM" id="MobiDB-lite"/>
    </source>
</evidence>
<dbReference type="PROSITE" id="PS50192">
    <property type="entry name" value="T_SNARE"/>
    <property type="match status" value="1"/>
</dbReference>
<dbReference type="SMART" id="SM00397">
    <property type="entry name" value="t_SNARE"/>
    <property type="match status" value="1"/>
</dbReference>
<dbReference type="Proteomes" id="UP000267821">
    <property type="component" value="Unassembled WGS sequence"/>
</dbReference>
<keyword evidence="3" id="KW-0812">Transmembrane</keyword>
<dbReference type="GO" id="GO:0006896">
    <property type="term" value="P:Golgi to vacuole transport"/>
    <property type="evidence" value="ECO:0007669"/>
    <property type="project" value="TreeGrafter"/>
</dbReference>
<feature type="region of interest" description="Disordered" evidence="2">
    <location>
        <begin position="1"/>
        <end position="25"/>
    </location>
</feature>
<protein>
    <submittedName>
        <fullName evidence="5">t-SNARE</fullName>
    </submittedName>
</protein>
<dbReference type="InterPro" id="IPR006011">
    <property type="entry name" value="Syntaxin_N"/>
</dbReference>
<dbReference type="PROSITE" id="PS00914">
    <property type="entry name" value="SYNTAXIN"/>
    <property type="match status" value="1"/>
</dbReference>
<evidence type="ECO:0000259" key="4">
    <source>
        <dbReference type="PROSITE" id="PS50192"/>
    </source>
</evidence>
<dbReference type="InterPro" id="IPR000727">
    <property type="entry name" value="T_SNARE_dom"/>
</dbReference>
<feature type="transmembrane region" description="Helical" evidence="3">
    <location>
        <begin position="259"/>
        <end position="279"/>
    </location>
</feature>
<name>A0A3N4MIF0_9PEZI</name>
<dbReference type="CDD" id="cd15840">
    <property type="entry name" value="SNARE_Qa"/>
    <property type="match status" value="1"/>
</dbReference>
<accession>A0A3N4MIF0</accession>
<dbReference type="STRING" id="1051890.A0A3N4MIF0"/>
<feature type="compositionally biased region" description="Polar residues" evidence="2">
    <location>
        <begin position="151"/>
        <end position="160"/>
    </location>
</feature>
<dbReference type="GO" id="GO:0048278">
    <property type="term" value="P:vesicle docking"/>
    <property type="evidence" value="ECO:0007669"/>
    <property type="project" value="TreeGrafter"/>
</dbReference>